<comment type="caution">
    <text evidence="2">The sequence shown here is derived from an EMBL/GenBank/DDBJ whole genome shotgun (WGS) entry which is preliminary data.</text>
</comment>
<dbReference type="GeneID" id="92512456"/>
<organism evidence="2 3">
    <name type="scientific">Leishmania martiniquensis</name>
    <dbReference type="NCBI Taxonomy" id="1580590"/>
    <lineage>
        <taxon>Eukaryota</taxon>
        <taxon>Discoba</taxon>
        <taxon>Euglenozoa</taxon>
        <taxon>Kinetoplastea</taxon>
        <taxon>Metakinetoplastina</taxon>
        <taxon>Trypanosomatida</taxon>
        <taxon>Trypanosomatidae</taxon>
        <taxon>Leishmaniinae</taxon>
        <taxon>Leishmania</taxon>
    </lineage>
</organism>
<dbReference type="Proteomes" id="UP000673552">
    <property type="component" value="Chromosome 34"/>
</dbReference>
<name>A0A836KC89_9TRYP</name>
<keyword evidence="3" id="KW-1185">Reference proteome</keyword>
<proteinExistence type="predicted"/>
<protein>
    <submittedName>
        <fullName evidence="2">Uncharacterized protein</fullName>
    </submittedName>
</protein>
<feature type="compositionally biased region" description="Low complexity" evidence="1">
    <location>
        <begin position="132"/>
        <end position="150"/>
    </location>
</feature>
<gene>
    <name evidence="2" type="ORF">LSCM1_02361</name>
</gene>
<feature type="region of interest" description="Disordered" evidence="1">
    <location>
        <begin position="128"/>
        <end position="153"/>
    </location>
</feature>
<reference evidence="2 3" key="1">
    <citation type="submission" date="2021-03" db="EMBL/GenBank/DDBJ databases">
        <title>Leishmania (Mundinia) martiniquensis Genome sequencing and assembly.</title>
        <authorList>
            <person name="Almutairi H."/>
            <person name="Gatherer D."/>
        </authorList>
    </citation>
    <scope>NUCLEOTIDE SEQUENCE [LARGE SCALE GENOMIC DNA]</scope>
    <source>
        <strain evidence="2">LSCM1</strain>
    </source>
</reference>
<sequence length="826" mass="87008">MEKAFPRLSLLVEEDPLPHLYASNGIAVLPSTTSHGSFVAVATHGKPSAAAAPGAFDVARYPTSSFSPIISLDVYSLDASSLRPTGTASSATAQAPEMMLVHTIPVFYDDVRCAHSPDTAQRGVVSKINGRSPSTAPATVPAKTTTSTETVGKGAPFFSPQSADMVPPTAPSSLEVQQIAWVGLTALAVKTRQRQLLLVRSGLTKAASSSSSEGEDDAPFAMREKLRGSHQELSAVCTSFARVEDFCVASVTDKSASGVAESWPVSVIIVAGLNCVRGVVCSDAAANRMPKVAPRQANPSPLWKEHKWTIGPFSHVAATPLADSDVCICATSLSGSVEVYSWRVCRDGGDAVPVCVHQVLMAPDHFFYGVSVSAAMASAHDTVRQTTRGISFWVVGGESTGTRGSRTARGGNGEAHASTLPALRGPDGCVLQVTPQKAAQSSGEHQRDTVSHEAARTVSGVPRILNSLWATSSNGSLPVADVITQNAVVSGAAGSAPWETARSAFEVASCLRLGAPCFLQAQRRGMSKNGDDSARAMPEGALASRYILLIYASANRASGTDGVSSSMSVLSSECSDNQTVGWGSVILSLDNADVAAALDWMAAAPSEAGVPPLFGMASVAPAHMAVGEHRDRSATPLQGTHELLLFTPHRILQLRVSHHRDSADGRISRPVLHVHGTYGVDGPKRIVGVVPLLSLKAPAPLLIFFGSASRVVASGNAGGENARSVYGQPTRTSTWAIVADVRASLLRQLTPWISLATVEAAPERSTNAHAHHREAKRLDTVQELIHAESVRLQRHFDGRMDRLEAMLHDLLQSLRKSQERLALSPP</sequence>
<dbReference type="RefSeq" id="XP_067175319.1">
    <property type="nucleotide sequence ID" value="XM_067319944.1"/>
</dbReference>
<evidence type="ECO:0000313" key="2">
    <source>
        <dbReference type="EMBL" id="KAG5468381.1"/>
    </source>
</evidence>
<accession>A0A836KC89</accession>
<evidence type="ECO:0000313" key="3">
    <source>
        <dbReference type="Proteomes" id="UP000673552"/>
    </source>
</evidence>
<evidence type="ECO:0000256" key="1">
    <source>
        <dbReference type="SAM" id="MobiDB-lite"/>
    </source>
</evidence>
<dbReference type="AlphaFoldDB" id="A0A836KC89"/>
<dbReference type="KEGG" id="lmat:92512456"/>
<dbReference type="EMBL" id="JAFEUZ010000034">
    <property type="protein sequence ID" value="KAG5468381.1"/>
    <property type="molecule type" value="Genomic_DNA"/>
</dbReference>
<dbReference type="OrthoDB" id="264200at2759"/>